<feature type="transmembrane region" description="Helical" evidence="2">
    <location>
        <begin position="163"/>
        <end position="182"/>
    </location>
</feature>
<evidence type="ECO:0000256" key="2">
    <source>
        <dbReference type="SAM" id="Phobius"/>
    </source>
</evidence>
<dbReference type="NCBIfam" id="TIGR00229">
    <property type="entry name" value="sensory_box"/>
    <property type="match status" value="5"/>
</dbReference>
<dbReference type="PANTHER" id="PTHR31600">
    <property type="entry name" value="TINY MACROCYSTS PROTEIN B-RELATED"/>
    <property type="match status" value="1"/>
</dbReference>
<name>A0A7S4N044_9STRA</name>
<dbReference type="CDD" id="cd00130">
    <property type="entry name" value="PAS"/>
    <property type="match status" value="4"/>
</dbReference>
<dbReference type="PANTHER" id="PTHR31600:SF2">
    <property type="entry name" value="GAMETE ENRICHED GENE 10 PROTEIN-RELATED"/>
    <property type="match status" value="1"/>
</dbReference>
<gene>
    <name evidence="4" type="ORF">OAUR00152_LOCUS24738</name>
</gene>
<dbReference type="Pfam" id="PF13426">
    <property type="entry name" value="PAS_9"/>
    <property type="match status" value="5"/>
</dbReference>
<dbReference type="InterPro" id="IPR035965">
    <property type="entry name" value="PAS-like_dom_sf"/>
</dbReference>
<feature type="compositionally biased region" description="Basic and acidic residues" evidence="1">
    <location>
        <begin position="862"/>
        <end position="875"/>
    </location>
</feature>
<feature type="domain" description="PAS" evidence="3">
    <location>
        <begin position="745"/>
        <end position="812"/>
    </location>
</feature>
<keyword evidence="2" id="KW-0472">Membrane</keyword>
<keyword evidence="2" id="KW-0812">Transmembrane</keyword>
<reference evidence="4" key="1">
    <citation type="submission" date="2021-01" db="EMBL/GenBank/DDBJ databases">
        <authorList>
            <person name="Corre E."/>
            <person name="Pelletier E."/>
            <person name="Niang G."/>
            <person name="Scheremetjew M."/>
            <person name="Finn R."/>
            <person name="Kale V."/>
            <person name="Holt S."/>
            <person name="Cochrane G."/>
            <person name="Meng A."/>
            <person name="Brown T."/>
            <person name="Cohen L."/>
        </authorList>
    </citation>
    <scope>NUCLEOTIDE SEQUENCE</scope>
    <source>
        <strain evidence="4">Isolate 1302-5</strain>
    </source>
</reference>
<keyword evidence="2" id="KW-1133">Transmembrane helix</keyword>
<feature type="compositionally biased region" description="Polar residues" evidence="1">
    <location>
        <begin position="877"/>
        <end position="889"/>
    </location>
</feature>
<sequence>MSLGLNLEVLWYGEGDRQALRNHTKREIYEQNLPTIAFYAAAVILSAVSFASRNDDEYLAQDEDKYGGESAYGEGSYDNAYNGTSIDGDIFYKNDTYIHDRRFLGAADTTEKKCGAGRMLSRFLGAGEVKCPVGDHRFLGEEANDCACFSSSESGVNWSNADLPLALLFMAYISLNFVWTFVRKMRLANSPADVRDRFVPNNIDYMIHRYGEWIILMIGECVLSLLIVDTTESHDYYLIACLGILTVITLQLLKFESQPKHVDGHALYRSVSGILFGFLTQILSMSLVAFGVSYKVILTTVYNEDDYEPGHRNLAAVATVTDQASSSLFCVSLSVVLLSMEFMLLTHKGVDGIYEHLFDEESGYNVPLIILNAFKFALILFIATLSTWETRLEVIAGIGFAAVMAMAVTRIVGWGIENKKKEISEMLHNISSHPGIVHNLRQFGSAMKDGSSVRSRNSLANQSEGISVTNIEGIGMDTSLWETSFDAIIVTDKKGNIRYVNQTVLSEFDYQSTSELVGKNISMLVGGGEAKNHHTYLERFAKSDRSSSTIGKQRVLYSRRKDGSEFPCIIGIKLLNEKFLVGYVRNMTGVVGSNLLSGRDNIRTRTREASTRNQVNLSPEERLVDDKSFDSIIVIDPKGVIKHVNTHVLSDFGYETKEELIGMNISTLVGGGEAKNHDIYLRRFHDAGKQDSTIGKQRILYSKRKDGSEFPCVIGIKKVPDRDKFVGYIRNMGSAGNQEYLLKEKAHYLVDDTSFDAIIVTDPTGIIQDVNITTLEEFGFKEKEELIGKNISMLVGGGQAKYHGKYMERFNEKQKKDSTIGGQRVLFSKRKNGTEFPALIGIRKIPDNDLLIGYIRSMEGKTKKQKAQEANEMSHKSVGTPSAPGSTAARSVGSGSLGPGADSHGDILDESFDAIVVTSYHGIIKRVNQTTLDCFRYNSKAELIGKNISMLVGGGEAHRHDKYLDMFQKMGKDSSKIGKQRVLYSRRNDGTEFPCIIVIKKSTKHDCLIGWIRDMSDLAERRGSLQITNMQFLDPVERLIDDSAFDAIIVTDYHGIIKRVNKTTLNEFKYESKEELEGKNISMLVGGRDAKRHDKYLERFHEAGKSSSTIGKQRVLKSKRKDGTEFRCIIGINAIPDTDYLVGYIRNVDALQHETSV</sequence>
<feature type="transmembrane region" description="Helical" evidence="2">
    <location>
        <begin position="33"/>
        <end position="52"/>
    </location>
</feature>
<proteinExistence type="predicted"/>
<feature type="transmembrane region" description="Helical" evidence="2">
    <location>
        <begin position="274"/>
        <end position="297"/>
    </location>
</feature>
<feature type="domain" description="PAS" evidence="3">
    <location>
        <begin position="1035"/>
        <end position="1102"/>
    </location>
</feature>
<dbReference type="SMART" id="SM00091">
    <property type="entry name" value="PAS"/>
    <property type="match status" value="5"/>
</dbReference>
<feature type="domain" description="PAS" evidence="3">
    <location>
        <begin position="902"/>
        <end position="969"/>
    </location>
</feature>
<feature type="transmembrane region" description="Helical" evidence="2">
    <location>
        <begin position="324"/>
        <end position="345"/>
    </location>
</feature>
<dbReference type="Gene3D" id="3.30.450.20">
    <property type="entry name" value="PAS domain"/>
    <property type="match status" value="5"/>
</dbReference>
<feature type="region of interest" description="Disordered" evidence="1">
    <location>
        <begin position="862"/>
        <end position="900"/>
    </location>
</feature>
<feature type="transmembrane region" description="Helical" evidence="2">
    <location>
        <begin position="394"/>
        <end position="416"/>
    </location>
</feature>
<feature type="transmembrane region" description="Helical" evidence="2">
    <location>
        <begin position="366"/>
        <end position="388"/>
    </location>
</feature>
<dbReference type="InterPro" id="IPR000014">
    <property type="entry name" value="PAS"/>
</dbReference>
<evidence type="ECO:0000313" key="4">
    <source>
        <dbReference type="EMBL" id="CAE2257184.1"/>
    </source>
</evidence>
<dbReference type="AlphaFoldDB" id="A0A7S4N044"/>
<dbReference type="InterPro" id="IPR052994">
    <property type="entry name" value="Tiny_macrocysts_regulators"/>
</dbReference>
<feature type="domain" description="PAS" evidence="3">
    <location>
        <begin position="475"/>
        <end position="542"/>
    </location>
</feature>
<accession>A0A7S4N044</accession>
<protein>
    <recommendedName>
        <fullName evidence="3">PAS domain-containing protein</fullName>
    </recommendedName>
</protein>
<feature type="transmembrane region" description="Helical" evidence="2">
    <location>
        <begin position="210"/>
        <end position="228"/>
    </location>
</feature>
<feature type="domain" description="PAS" evidence="3">
    <location>
        <begin position="619"/>
        <end position="686"/>
    </location>
</feature>
<dbReference type="SUPFAM" id="SSF55785">
    <property type="entry name" value="PYP-like sensor domain (PAS domain)"/>
    <property type="match status" value="5"/>
</dbReference>
<evidence type="ECO:0000256" key="1">
    <source>
        <dbReference type="SAM" id="MobiDB-lite"/>
    </source>
</evidence>
<evidence type="ECO:0000259" key="3">
    <source>
        <dbReference type="SMART" id="SM00091"/>
    </source>
</evidence>
<organism evidence="4">
    <name type="scientific">Odontella aurita</name>
    <dbReference type="NCBI Taxonomy" id="265563"/>
    <lineage>
        <taxon>Eukaryota</taxon>
        <taxon>Sar</taxon>
        <taxon>Stramenopiles</taxon>
        <taxon>Ochrophyta</taxon>
        <taxon>Bacillariophyta</taxon>
        <taxon>Mediophyceae</taxon>
        <taxon>Biddulphiophycidae</taxon>
        <taxon>Eupodiscales</taxon>
        <taxon>Odontellaceae</taxon>
        <taxon>Odontella</taxon>
    </lineage>
</organism>
<feature type="transmembrane region" description="Helical" evidence="2">
    <location>
        <begin position="234"/>
        <end position="253"/>
    </location>
</feature>
<dbReference type="EMBL" id="HBKQ01035979">
    <property type="protein sequence ID" value="CAE2257184.1"/>
    <property type="molecule type" value="Transcribed_RNA"/>
</dbReference>